<dbReference type="Proteomes" id="UP000019438">
    <property type="component" value="Chromosome"/>
</dbReference>
<evidence type="ECO:0000313" key="3">
    <source>
        <dbReference type="Proteomes" id="UP000019438"/>
    </source>
</evidence>
<dbReference type="Gene3D" id="3.90.1580.10">
    <property type="entry name" value="paralog of FGE (formylglycine-generating enzyme)"/>
    <property type="match status" value="2"/>
</dbReference>
<dbReference type="InterPro" id="IPR005532">
    <property type="entry name" value="SUMF_dom"/>
</dbReference>
<reference evidence="3" key="1">
    <citation type="submission" date="2012-06" db="EMBL/GenBank/DDBJ databases">
        <title>Genome analysis of multiple Granulibacter bethesdensis isolates demonstrates substantial genome diversity.</title>
        <authorList>
            <person name="Greenberg D.E."/>
            <person name="Porcella S.F."/>
            <person name="Zarember K."/>
            <person name="Zelazny A.M."/>
            <person name="Bruno D."/>
            <person name="Martens C."/>
            <person name="Barbian K.D."/>
            <person name="Jaske E."/>
            <person name="Holland S.M."/>
        </authorList>
    </citation>
    <scope>NUCLEOTIDE SEQUENCE [LARGE SCALE GENOMIC DNA]</scope>
    <source>
        <strain evidence="3">CGDNIH3</strain>
    </source>
</reference>
<organism evidence="2 3">
    <name type="scientific">Granulibacter bethesdensis</name>
    <dbReference type="NCBI Taxonomy" id="364410"/>
    <lineage>
        <taxon>Bacteria</taxon>
        <taxon>Pseudomonadati</taxon>
        <taxon>Pseudomonadota</taxon>
        <taxon>Alphaproteobacteria</taxon>
        <taxon>Acetobacterales</taxon>
        <taxon>Acetobacteraceae</taxon>
        <taxon>Granulibacter</taxon>
    </lineage>
</organism>
<dbReference type="InterPro" id="IPR016187">
    <property type="entry name" value="CTDL_fold"/>
</dbReference>
<dbReference type="GO" id="GO:0052699">
    <property type="term" value="P:ergothioneine biosynthetic process"/>
    <property type="evidence" value="ECO:0007669"/>
    <property type="project" value="InterPro"/>
</dbReference>
<feature type="domain" description="Sulfatase-modifying factor enzyme-like" evidence="1">
    <location>
        <begin position="245"/>
        <end position="378"/>
    </location>
</feature>
<evidence type="ECO:0000259" key="1">
    <source>
        <dbReference type="Pfam" id="PF03781"/>
    </source>
</evidence>
<proteinExistence type="predicted"/>
<protein>
    <recommendedName>
        <fullName evidence="1">Sulfatase-modifying factor enzyme-like domain-containing protein</fullName>
    </recommendedName>
</protein>
<sequence>MPMLCIRRSLSMISHVKPFIFKSLSPDSMAAHDRIAASQHIRSRNFMGNQEFCILPRNKKDGGCMSGSEPPLTRRFRQVRSETERLSSHLDDEDQCIQSMPDASPVKWHRAHTSWFFETFILKPYDHDYEDRFPAFNLLFNSYYEAVGARHPRPQRGLLSRPSCITIREYRHVIDMAMLRLLGQEELSKELADLVELGLQHEQQHQELMVTDMLHAFAQSPLYPAMLPGWEDTPVPPPRPGLSTDGFITLGGGLRPIGHSQPGFSFDNETPAHDVFVQPYQLATDLVTNGDWKAFIAAGGYRNSTFWMMEGYEIARHWQAPLYWVEQNGRWMQMGPGGLLPLENTAPVRHISWYEADAYARWAGARLPTEQEWEIAASDQRLNDMHGRVWQWTASAYRPYPRFQPPTGAIGEYNGKFMINQMVLRGSSIATPASHARNTYRNFFHPDRRWQFSGLRLARDIDQAIPPLTPSPSSP</sequence>
<gene>
    <name evidence="2" type="ORF">GbCGDNIH3_0493</name>
</gene>
<dbReference type="InterPro" id="IPR017806">
    <property type="entry name" value="EgtB"/>
</dbReference>
<dbReference type="PANTHER" id="PTHR23150">
    <property type="entry name" value="SULFATASE MODIFYING FACTOR 1, 2"/>
    <property type="match status" value="1"/>
</dbReference>
<accession>A0AAN0VF79</accession>
<dbReference type="InterPro" id="IPR051043">
    <property type="entry name" value="Sulfatase_Mod_Factor_Kinase"/>
</dbReference>
<evidence type="ECO:0000313" key="2">
    <source>
        <dbReference type="EMBL" id="AHJ62265.1"/>
    </source>
</evidence>
<dbReference type="EMBL" id="CP003181">
    <property type="protein sequence ID" value="AHJ62265.1"/>
    <property type="molecule type" value="Genomic_DNA"/>
</dbReference>
<name>A0AAN0VF79_9PROT</name>
<dbReference type="KEGG" id="gbc:GbCGDNIH3_0493"/>
<dbReference type="PANTHER" id="PTHR23150:SF36">
    <property type="entry name" value="HERCYNINE OXYGENASE"/>
    <property type="match status" value="1"/>
</dbReference>
<dbReference type="NCBIfam" id="TIGR03440">
    <property type="entry name" value="egtB_TIGR03440"/>
    <property type="match status" value="1"/>
</dbReference>
<dbReference type="InterPro" id="IPR042095">
    <property type="entry name" value="SUMF_sf"/>
</dbReference>
<feature type="domain" description="Sulfatase-modifying factor enzyme-like" evidence="1">
    <location>
        <begin position="382"/>
        <end position="459"/>
    </location>
</feature>
<dbReference type="AlphaFoldDB" id="A0AAN0VF79"/>
<dbReference type="Pfam" id="PF03781">
    <property type="entry name" value="FGE-sulfatase"/>
    <property type="match status" value="2"/>
</dbReference>
<dbReference type="SUPFAM" id="SSF56436">
    <property type="entry name" value="C-type lectin-like"/>
    <property type="match status" value="1"/>
</dbReference>